<evidence type="ECO:0000313" key="2">
    <source>
        <dbReference type="Proteomes" id="UP000251197"/>
    </source>
</evidence>
<protein>
    <submittedName>
        <fullName evidence="1">Uncharacterized protein</fullName>
    </submittedName>
</protein>
<accession>A0A2X3II11</accession>
<name>A0A2X3II11_9ENTR</name>
<gene>
    <name evidence="1" type="ORF">NCTC12120_05213</name>
</gene>
<dbReference type="EMBL" id="UAVU01000009">
    <property type="protein sequence ID" value="SQC92028.1"/>
    <property type="molecule type" value="Genomic_DNA"/>
</dbReference>
<reference evidence="1 2" key="1">
    <citation type="submission" date="2018-06" db="EMBL/GenBank/DDBJ databases">
        <authorList>
            <consortium name="Pathogen Informatics"/>
            <person name="Doyle S."/>
        </authorList>
    </citation>
    <scope>NUCLEOTIDE SEQUENCE [LARGE SCALE GENOMIC DNA]</scope>
    <source>
        <strain evidence="1 2">NCTC12120</strain>
    </source>
</reference>
<evidence type="ECO:0000313" key="1">
    <source>
        <dbReference type="EMBL" id="SQC92028.1"/>
    </source>
</evidence>
<organism evidence="1 2">
    <name type="scientific">Cedecea neteri</name>
    <dbReference type="NCBI Taxonomy" id="158822"/>
    <lineage>
        <taxon>Bacteria</taxon>
        <taxon>Pseudomonadati</taxon>
        <taxon>Pseudomonadota</taxon>
        <taxon>Gammaproteobacteria</taxon>
        <taxon>Enterobacterales</taxon>
        <taxon>Enterobacteriaceae</taxon>
        <taxon>Cedecea</taxon>
    </lineage>
</organism>
<sequence>MIHKSRNDQVFQTSSIGEKLFPASQMPQISIPEYSHIIFSEL</sequence>
<dbReference type="AlphaFoldDB" id="A0A2X3II11"/>
<proteinExistence type="predicted"/>
<dbReference type="Proteomes" id="UP000251197">
    <property type="component" value="Unassembled WGS sequence"/>
</dbReference>